<gene>
    <name evidence="1" type="ordered locus">BMA10229_0774</name>
</gene>
<protein>
    <submittedName>
        <fullName evidence="1">Uncharacterized protein</fullName>
    </submittedName>
</protein>
<accession>A2RY20</accession>
<dbReference type="Proteomes" id="UP000002283">
    <property type="component" value="Chromosome II"/>
</dbReference>
<proteinExistence type="predicted"/>
<dbReference type="AlphaFoldDB" id="A2RY20"/>
<evidence type="ECO:0000313" key="2">
    <source>
        <dbReference type="Proteomes" id="UP000002283"/>
    </source>
</evidence>
<dbReference type="KEGG" id="bml:BMA10229_0774"/>
<sequence>MKAARAAARRRSACWLRNGPAGDAKHLFSSTFVAAAATRAAAMAADIPMPVSEPCSR</sequence>
<organism evidence="1 2">
    <name type="scientific">Burkholderia mallei (strain NCTC 10229)</name>
    <dbReference type="NCBI Taxonomy" id="412022"/>
    <lineage>
        <taxon>Bacteria</taxon>
        <taxon>Pseudomonadati</taxon>
        <taxon>Pseudomonadota</taxon>
        <taxon>Betaproteobacteria</taxon>
        <taxon>Burkholderiales</taxon>
        <taxon>Burkholderiaceae</taxon>
        <taxon>Burkholderia</taxon>
        <taxon>pseudomallei group</taxon>
    </lineage>
</organism>
<dbReference type="HOGENOM" id="CLU_196564_0_0_4"/>
<reference evidence="1 2" key="1">
    <citation type="submission" date="2007-01" db="EMBL/GenBank/DDBJ databases">
        <authorList>
            <person name="DeShazer D."/>
            <person name="Woods D.E."/>
            <person name="Nierman W.C."/>
        </authorList>
    </citation>
    <scope>NUCLEOTIDE SEQUENCE [LARGE SCALE GENOMIC DNA]</scope>
    <source>
        <strain evidence="1 2">NCTC 10229</strain>
    </source>
</reference>
<dbReference type="EMBL" id="CP000545">
    <property type="protein sequence ID" value="ABM99522.1"/>
    <property type="molecule type" value="Genomic_DNA"/>
</dbReference>
<evidence type="ECO:0000313" key="1">
    <source>
        <dbReference type="EMBL" id="ABM99522.1"/>
    </source>
</evidence>
<name>A2RY20_BURM9</name>